<feature type="region of interest" description="Disordered" evidence="1">
    <location>
        <begin position="820"/>
        <end position="899"/>
    </location>
</feature>
<feature type="compositionally biased region" description="Low complexity" evidence="1">
    <location>
        <begin position="710"/>
        <end position="724"/>
    </location>
</feature>
<feature type="compositionally biased region" description="Acidic residues" evidence="1">
    <location>
        <begin position="919"/>
        <end position="938"/>
    </location>
</feature>
<name>A0ABT7PGW2_9BACT</name>
<organism evidence="3 4">
    <name type="scientific">Roseiconus lacunae</name>
    <dbReference type="NCBI Taxonomy" id="2605694"/>
    <lineage>
        <taxon>Bacteria</taxon>
        <taxon>Pseudomonadati</taxon>
        <taxon>Planctomycetota</taxon>
        <taxon>Planctomycetia</taxon>
        <taxon>Pirellulales</taxon>
        <taxon>Pirellulaceae</taxon>
        <taxon>Roseiconus</taxon>
    </lineage>
</organism>
<dbReference type="Gene3D" id="2.60.200.20">
    <property type="match status" value="1"/>
</dbReference>
<feature type="region of interest" description="Disordered" evidence="1">
    <location>
        <begin position="139"/>
        <end position="163"/>
    </location>
</feature>
<evidence type="ECO:0008006" key="5">
    <source>
        <dbReference type="Google" id="ProtNLM"/>
    </source>
</evidence>
<feature type="region of interest" description="Disordered" evidence="1">
    <location>
        <begin position="1138"/>
        <end position="1302"/>
    </location>
</feature>
<dbReference type="PANTHER" id="PTHR45615">
    <property type="entry name" value="MYOSIN HEAVY CHAIN, NON-MUSCLE"/>
    <property type="match status" value="1"/>
</dbReference>
<evidence type="ECO:0000256" key="2">
    <source>
        <dbReference type="SAM" id="Phobius"/>
    </source>
</evidence>
<dbReference type="EMBL" id="JASZZN010000005">
    <property type="protein sequence ID" value="MDM4015451.1"/>
    <property type="molecule type" value="Genomic_DNA"/>
</dbReference>
<sequence length="1431" mass="157966">MEDFTQSQHDSLQSELFLKGFASASTEQMLGRTTSIPANSPIEFRVVRPGSPVRRLRLTGNRYTFGSGDGCSIRLEDESLRPMHAVMLRDAHRVLMRAYSIPLELNGDRVTESDLRVGDVIRMGDYRFELLDAPIPADDRPRIRPRLTQASSTHRPPANDSSAMRERLAELSQQWHTRHAECEIRETRCDNRESALHGRETELWKRASDLQRRESKLVAQEAAVREIQQTYEAAQDELKSLRQREQAAGLELAAKEAELEQLQDKLVERQQELERRQAEWQKREEQYAERAAEAQQQLEQSQSQAKSASDAIGRMRTEFATLNEQLTELRERHSSLQQRERDEQEEHERLRAELESARDQAIRARDEAIEARAISEAARAAKETELDRAAETLASTRRELEDLREESQAAQKTLEDKLQSIGDELTQARDDAKSAHQQSGEFQELLEIAANKETDLEQSVAKFEDQVAEYQLELEAIRKQAAEDQQAAVRECEKTTARIAELEQQLADLRESNDDQASHSDERVSQLQEQFENAESERLTAENNVASLRSEIAELNESLAKAKQEADRWQGEFDGANASIRQLELLVDQNQNSQTAQQDSWVMESEQLQNTINELSIQLSGANAELSQLRDANDALTRQLSDANSEPENTAGNPIESQRFAELESALQQAREDIELLKNSHAETVAKLESDREASESALREEIQQLQDEIAAAQKAATEASEFASTVIEDDAPTWSDETQPQSPERQHSDVTGETFEDTASSDDRSGEDVEMSDAESSDAISAELQEAEEMAAASVPAAEAYYGQDTDSVINLDSVVLPDSDALSDSEEISGGQESTDAEASTEEDSPHWRTDGASEDNVGWPAASAWSDQTPSADALDANLSGTPEADQPHWTDESPEQAISGAIDDLEHRVQQAIESEDAGLEIDAIENDAFEPGDEPVGQADVDDQAWTDREDNVQTMAGRDDQLPQYDVSSNELIDQQSADSEALATSVTTETDPDQDQPLSWSDFMPGEASQATGQFSSDGLAPEDAEGLAEQTSEADSEIPAEAPVDSMDEASAEVDPAEDSVVDVTNPWQPLDLQADSDELGKDDQPTQMWQSEASKDAVPAEDLIENPSSDSPVGGLAEMLIRDLDAEREQEHFVSEGSVDQAAIEQESENDPTFVMADQPGESDGGWNFASSQEEYQRDEENTDEPAEYDEESSLEASPDTAALNTTPTVAAAEPAPEDDSIEAYMSRLLQRVQGGPAPAPEPAPKSDGKAPAVTAESKLKQSDFETTFDSQADEPKSATNEPSVAAPLVPRSQAPELKKNLSAMRDLANQSARNAVARSIRIQARDTQMNALWKALLAGAFVLMAIGVFIFVSWSSTIKLVMIGAFLTLSAVFGQEAFVLARDARRRLKLADGTIDSDDLEGAEEIAQELRRIAESGEDQE</sequence>
<keyword evidence="2" id="KW-0472">Membrane</keyword>
<reference evidence="3 4" key="1">
    <citation type="submission" date="2023-06" db="EMBL/GenBank/DDBJ databases">
        <title>Roseiconus lacunae JC819 isolated from Gulf of Mannar region, Tamil Nadu.</title>
        <authorList>
            <person name="Pk S."/>
            <person name="Ch S."/>
            <person name="Ch V.R."/>
        </authorList>
    </citation>
    <scope>NUCLEOTIDE SEQUENCE [LARGE SCALE GENOMIC DNA]</scope>
    <source>
        <strain evidence="3 4">JC819</strain>
    </source>
</reference>
<feature type="region of interest" description="Disordered" evidence="1">
    <location>
        <begin position="331"/>
        <end position="356"/>
    </location>
</feature>
<feature type="compositionally biased region" description="Acidic residues" evidence="1">
    <location>
        <begin position="1054"/>
        <end position="1069"/>
    </location>
</feature>
<feature type="transmembrane region" description="Helical" evidence="2">
    <location>
        <begin position="1341"/>
        <end position="1364"/>
    </location>
</feature>
<feature type="compositionally biased region" description="Acidic residues" evidence="1">
    <location>
        <begin position="1028"/>
        <end position="1046"/>
    </location>
</feature>
<feature type="compositionally biased region" description="Polar residues" evidence="1">
    <location>
        <begin position="148"/>
        <end position="162"/>
    </location>
</feature>
<feature type="region of interest" description="Disordered" evidence="1">
    <location>
        <begin position="919"/>
        <end position="1124"/>
    </location>
</feature>
<feature type="compositionally biased region" description="Basic and acidic residues" evidence="1">
    <location>
        <begin position="510"/>
        <end position="524"/>
    </location>
</feature>
<gene>
    <name evidence="3" type="ORF">QTN89_08435</name>
</gene>
<dbReference type="SUPFAM" id="SSF57997">
    <property type="entry name" value="Tropomyosin"/>
    <property type="match status" value="1"/>
</dbReference>
<evidence type="ECO:0000313" key="4">
    <source>
        <dbReference type="Proteomes" id="UP001239462"/>
    </source>
</evidence>
<dbReference type="Proteomes" id="UP001239462">
    <property type="component" value="Unassembled WGS sequence"/>
</dbReference>
<comment type="caution">
    <text evidence="3">The sequence shown here is derived from an EMBL/GenBank/DDBJ whole genome shotgun (WGS) entry which is preliminary data.</text>
</comment>
<dbReference type="InterPro" id="IPR008984">
    <property type="entry name" value="SMAD_FHA_dom_sf"/>
</dbReference>
<feature type="compositionally biased region" description="Basic and acidic residues" evidence="1">
    <location>
        <begin position="951"/>
        <end position="967"/>
    </location>
</feature>
<feature type="region of interest" description="Disordered" evidence="1">
    <location>
        <begin position="710"/>
        <end position="781"/>
    </location>
</feature>
<feature type="transmembrane region" description="Helical" evidence="2">
    <location>
        <begin position="1370"/>
        <end position="1391"/>
    </location>
</feature>
<dbReference type="SUPFAM" id="SSF49879">
    <property type="entry name" value="SMAD/FHA domain"/>
    <property type="match status" value="1"/>
</dbReference>
<feature type="region of interest" description="Disordered" evidence="1">
    <location>
        <begin position="287"/>
        <end position="310"/>
    </location>
</feature>
<evidence type="ECO:0000313" key="3">
    <source>
        <dbReference type="EMBL" id="MDM4015451.1"/>
    </source>
</evidence>
<dbReference type="CDD" id="cd00060">
    <property type="entry name" value="FHA"/>
    <property type="match status" value="1"/>
</dbReference>
<keyword evidence="4" id="KW-1185">Reference proteome</keyword>
<accession>A0ABT7PGW2</accession>
<dbReference type="RefSeq" id="WP_289162944.1">
    <property type="nucleotide sequence ID" value="NZ_JASZZN010000005.1"/>
</dbReference>
<feature type="compositionally biased region" description="Polar residues" evidence="1">
    <location>
        <begin position="972"/>
        <end position="996"/>
    </location>
</feature>
<feature type="compositionally biased region" description="Low complexity" evidence="1">
    <location>
        <begin position="293"/>
        <end position="310"/>
    </location>
</feature>
<dbReference type="Gene3D" id="1.10.287.1490">
    <property type="match status" value="1"/>
</dbReference>
<protein>
    <recommendedName>
        <fullName evidence="5">FHA domain-containing protein</fullName>
    </recommendedName>
</protein>
<feature type="compositionally biased region" description="Acidic residues" evidence="1">
    <location>
        <begin position="1190"/>
        <end position="1203"/>
    </location>
</feature>
<keyword evidence="2" id="KW-0812">Transmembrane</keyword>
<evidence type="ECO:0000256" key="1">
    <source>
        <dbReference type="SAM" id="MobiDB-lite"/>
    </source>
</evidence>
<dbReference type="PANTHER" id="PTHR45615:SF66">
    <property type="entry name" value="CARD DOMAIN-CONTAINING PROTEIN"/>
    <property type="match status" value="1"/>
</dbReference>
<keyword evidence="2" id="KW-1133">Transmembrane helix</keyword>
<proteinExistence type="predicted"/>
<feature type="region of interest" description="Disordered" evidence="1">
    <location>
        <begin position="510"/>
        <end position="539"/>
    </location>
</feature>